<name>A0ABN9QCT3_9DINO</name>
<evidence type="ECO:0000256" key="1">
    <source>
        <dbReference type="SAM" id="MobiDB-lite"/>
    </source>
</evidence>
<evidence type="ECO:0008006" key="4">
    <source>
        <dbReference type="Google" id="ProtNLM"/>
    </source>
</evidence>
<keyword evidence="3" id="KW-1185">Reference proteome</keyword>
<evidence type="ECO:0000313" key="3">
    <source>
        <dbReference type="Proteomes" id="UP001189429"/>
    </source>
</evidence>
<organism evidence="2 3">
    <name type="scientific">Prorocentrum cordatum</name>
    <dbReference type="NCBI Taxonomy" id="2364126"/>
    <lineage>
        <taxon>Eukaryota</taxon>
        <taxon>Sar</taxon>
        <taxon>Alveolata</taxon>
        <taxon>Dinophyceae</taxon>
        <taxon>Prorocentrales</taxon>
        <taxon>Prorocentraceae</taxon>
        <taxon>Prorocentrum</taxon>
    </lineage>
</organism>
<feature type="region of interest" description="Disordered" evidence="1">
    <location>
        <begin position="13"/>
        <end position="35"/>
    </location>
</feature>
<feature type="region of interest" description="Disordered" evidence="1">
    <location>
        <begin position="129"/>
        <end position="190"/>
    </location>
</feature>
<sequence>MVADEIIVLESAASRPARRGGRGPARGRAPAGRRLSAAELRARGVDEDFLARAPPVDGAPAAREAALGGGAGLARGPAPGQRPGSGQQREWSAGEMRREYGRGYELLAKMGYAGGGMVPLTAVKRQDRVALQDDEERAVDQSCALGKRRRRDRRALAATTLAPDPSDELVGQPPGQASSSGTTDDEMPSEPRLRRAILTSLRQCPGGRTQLEELVRKPRVRRALLASGSAAGGGGRQALRFVGRFVRDSVPSCRIGRSLPGWKELSAAGSAPGWERAARRGAAVVSLRSGPGGAGGALAEGAESEEVGSSSSSEASAGPAGAASTAAQRGALAAAAAWECHGCLRGFPSRRALSEHVLQPAPRALDARPRRPAEQLRPRPLRPRRAGGAGRRHGGERGRRGVLEVPRLRGPACRAAGSAEARAGSAGGAPGTRQAPGARRRAAAAGSSPAGAPVGRRPGRRWRRRHRAGARRRRARGVEARGAVAAAAGAPGARRRRTRLPGGREALPRLRRRRHVRVPAS</sequence>
<feature type="compositionally biased region" description="Basic residues" evidence="1">
    <location>
        <begin position="379"/>
        <end position="392"/>
    </location>
</feature>
<feature type="compositionally biased region" description="Low complexity" evidence="1">
    <location>
        <begin position="299"/>
        <end position="322"/>
    </location>
</feature>
<protein>
    <recommendedName>
        <fullName evidence="4">G-patch domain-containing protein</fullName>
    </recommendedName>
</protein>
<dbReference type="EMBL" id="CAUYUJ010003076">
    <property type="protein sequence ID" value="CAK0803733.1"/>
    <property type="molecule type" value="Genomic_DNA"/>
</dbReference>
<feature type="compositionally biased region" description="Basic and acidic residues" evidence="1">
    <location>
        <begin position="365"/>
        <end position="377"/>
    </location>
</feature>
<accession>A0ABN9QCT3</accession>
<gene>
    <name evidence="2" type="ORF">PCOR1329_LOCUS10795</name>
</gene>
<feature type="region of interest" description="Disordered" evidence="1">
    <location>
        <begin position="53"/>
        <end position="95"/>
    </location>
</feature>
<feature type="compositionally biased region" description="Low complexity" evidence="1">
    <location>
        <begin position="403"/>
        <end position="424"/>
    </location>
</feature>
<feature type="compositionally biased region" description="Low complexity" evidence="1">
    <location>
        <begin position="480"/>
        <end position="492"/>
    </location>
</feature>
<feature type="compositionally biased region" description="Basic residues" evidence="1">
    <location>
        <begin position="457"/>
        <end position="475"/>
    </location>
</feature>
<evidence type="ECO:0000313" key="2">
    <source>
        <dbReference type="EMBL" id="CAK0803733.1"/>
    </source>
</evidence>
<comment type="caution">
    <text evidence="2">The sequence shown here is derived from an EMBL/GenBank/DDBJ whole genome shotgun (WGS) entry which is preliminary data.</text>
</comment>
<feature type="region of interest" description="Disordered" evidence="1">
    <location>
        <begin position="288"/>
        <end position="322"/>
    </location>
</feature>
<feature type="region of interest" description="Disordered" evidence="1">
    <location>
        <begin position="360"/>
        <end position="521"/>
    </location>
</feature>
<feature type="compositionally biased region" description="Low complexity" evidence="1">
    <location>
        <begin position="26"/>
        <end position="35"/>
    </location>
</feature>
<feature type="compositionally biased region" description="Basic and acidic residues" evidence="1">
    <location>
        <begin position="393"/>
        <end position="402"/>
    </location>
</feature>
<feature type="compositionally biased region" description="Low complexity" evidence="1">
    <location>
        <begin position="431"/>
        <end position="456"/>
    </location>
</feature>
<feature type="compositionally biased region" description="Basic residues" evidence="1">
    <location>
        <begin position="509"/>
        <end position="521"/>
    </location>
</feature>
<dbReference type="Proteomes" id="UP001189429">
    <property type="component" value="Unassembled WGS sequence"/>
</dbReference>
<feature type="compositionally biased region" description="Low complexity" evidence="1">
    <location>
        <begin position="74"/>
        <end position="90"/>
    </location>
</feature>
<proteinExistence type="predicted"/>
<reference evidence="2" key="1">
    <citation type="submission" date="2023-10" db="EMBL/GenBank/DDBJ databases">
        <authorList>
            <person name="Chen Y."/>
            <person name="Shah S."/>
            <person name="Dougan E. K."/>
            <person name="Thang M."/>
            <person name="Chan C."/>
        </authorList>
    </citation>
    <scope>NUCLEOTIDE SEQUENCE [LARGE SCALE GENOMIC DNA]</scope>
</reference>